<dbReference type="RefSeq" id="WP_005584637.1">
    <property type="nucleotide sequence ID" value="NZ_LT669839.1"/>
</dbReference>
<dbReference type="InterPro" id="IPR039052">
    <property type="entry name" value="Antitox_PemI-like"/>
</dbReference>
<dbReference type="GO" id="GO:0097351">
    <property type="term" value="F:toxin sequestering activity"/>
    <property type="evidence" value="ECO:0007669"/>
    <property type="project" value="InterPro"/>
</dbReference>
<dbReference type="SMART" id="SM00966">
    <property type="entry name" value="SpoVT_AbrB"/>
    <property type="match status" value="1"/>
</dbReference>
<dbReference type="InterPro" id="IPR037914">
    <property type="entry name" value="SpoVT-AbrB_sf"/>
</dbReference>
<dbReference type="Gene3D" id="2.10.260.10">
    <property type="match status" value="1"/>
</dbReference>
<dbReference type="PANTHER" id="PTHR40516">
    <property type="entry name" value="ANTITOXIN CHPS-RELATED"/>
    <property type="match status" value="1"/>
</dbReference>
<protein>
    <submittedName>
        <fullName evidence="3">Transcriptional regulator/antitoxin, MazE</fullName>
    </submittedName>
</protein>
<dbReference type="HOGENOM" id="CLU_150554_1_1_9"/>
<organism evidence="3 4">
    <name type="scientific">[Clostridium] ultunense Esp</name>
    <dbReference type="NCBI Taxonomy" id="1288971"/>
    <lineage>
        <taxon>Bacteria</taxon>
        <taxon>Bacillati</taxon>
        <taxon>Bacillota</taxon>
        <taxon>Tissierellia</taxon>
        <taxon>Tissierellales</taxon>
        <taxon>Tepidimicrobiaceae</taxon>
        <taxon>Schnuerera</taxon>
    </lineage>
</organism>
<dbReference type="AlphaFoldDB" id="M1ZK31"/>
<name>M1ZK31_9FIRM</name>
<gene>
    <name evidence="3" type="ORF">CUESP1_2206</name>
</gene>
<keyword evidence="4" id="KW-1185">Reference proteome</keyword>
<evidence type="ECO:0000313" key="3">
    <source>
        <dbReference type="EMBL" id="SHD77560.1"/>
    </source>
</evidence>
<dbReference type="PROSITE" id="PS51740">
    <property type="entry name" value="SPOVT_ABRB"/>
    <property type="match status" value="1"/>
</dbReference>
<reference evidence="3 4" key="1">
    <citation type="submission" date="2016-11" db="EMBL/GenBank/DDBJ databases">
        <authorList>
            <person name="Manzoor S."/>
        </authorList>
    </citation>
    <scope>NUCLEOTIDE SEQUENCE [LARGE SCALE GENOMIC DNA]</scope>
    <source>
        <strain evidence="3">Clostridium ultunense strain Esp</strain>
    </source>
</reference>
<evidence type="ECO:0000313" key="4">
    <source>
        <dbReference type="Proteomes" id="UP000245423"/>
    </source>
</evidence>
<dbReference type="PANTHER" id="PTHR40516:SF1">
    <property type="entry name" value="ANTITOXIN CHPS-RELATED"/>
    <property type="match status" value="1"/>
</dbReference>
<feature type="domain" description="SpoVT-AbrB" evidence="2">
    <location>
        <begin position="3"/>
        <end position="48"/>
    </location>
</feature>
<evidence type="ECO:0000256" key="1">
    <source>
        <dbReference type="PROSITE-ProRule" id="PRU01076"/>
    </source>
</evidence>
<dbReference type="SUPFAM" id="SSF89447">
    <property type="entry name" value="AbrB/MazE/MraZ-like"/>
    <property type="match status" value="1"/>
</dbReference>
<dbReference type="Pfam" id="PF04014">
    <property type="entry name" value="MazE_antitoxin"/>
    <property type="match status" value="1"/>
</dbReference>
<dbReference type="OrthoDB" id="9795766at2"/>
<accession>M1ZK31</accession>
<sequence>MYTTIQKWGNSQGVRLPKVILEMANLNENDTVELKVENGKVIISPVKEHRTLKERIAEYEGDYRPHEWDTGPSVGKEV</sequence>
<dbReference type="GO" id="GO:0003677">
    <property type="term" value="F:DNA binding"/>
    <property type="evidence" value="ECO:0007669"/>
    <property type="project" value="UniProtKB-UniRule"/>
</dbReference>
<dbReference type="Proteomes" id="UP000245423">
    <property type="component" value="Chromosome 1"/>
</dbReference>
<dbReference type="EMBL" id="LT669839">
    <property type="protein sequence ID" value="SHD77560.1"/>
    <property type="molecule type" value="Genomic_DNA"/>
</dbReference>
<dbReference type="InterPro" id="IPR007159">
    <property type="entry name" value="SpoVT-AbrB_dom"/>
</dbReference>
<evidence type="ECO:0000259" key="2">
    <source>
        <dbReference type="PROSITE" id="PS51740"/>
    </source>
</evidence>
<keyword evidence="1" id="KW-0238">DNA-binding</keyword>
<proteinExistence type="predicted"/>